<dbReference type="AlphaFoldDB" id="A0A507CSX8"/>
<reference evidence="5 6" key="1">
    <citation type="journal article" date="2019" name="Sci. Rep.">
        <title>Comparative genomics of chytrid fungi reveal insights into the obligate biotrophic and pathogenic lifestyle of Synchytrium endobioticum.</title>
        <authorList>
            <person name="van de Vossenberg B.T.L.H."/>
            <person name="Warris S."/>
            <person name="Nguyen H.D.T."/>
            <person name="van Gent-Pelzer M.P.E."/>
            <person name="Joly D.L."/>
            <person name="van de Geest H.C."/>
            <person name="Bonants P.J.M."/>
            <person name="Smith D.S."/>
            <person name="Levesque C.A."/>
            <person name="van der Lee T.A.J."/>
        </authorList>
    </citation>
    <scope>NUCLEOTIDE SEQUENCE [LARGE SCALE GENOMIC DNA]</scope>
    <source>
        <strain evidence="4 6">LEV6574</strain>
        <strain evidence="3 5">MB42</strain>
    </source>
</reference>
<evidence type="ECO:0000313" key="5">
    <source>
        <dbReference type="Proteomes" id="UP000317494"/>
    </source>
</evidence>
<organism evidence="3 5">
    <name type="scientific">Synchytrium endobioticum</name>
    <dbReference type="NCBI Taxonomy" id="286115"/>
    <lineage>
        <taxon>Eukaryota</taxon>
        <taxon>Fungi</taxon>
        <taxon>Fungi incertae sedis</taxon>
        <taxon>Chytridiomycota</taxon>
        <taxon>Chytridiomycota incertae sedis</taxon>
        <taxon>Chytridiomycetes</taxon>
        <taxon>Synchytriales</taxon>
        <taxon>Synchytriaceae</taxon>
        <taxon>Synchytrium</taxon>
    </lineage>
</organism>
<feature type="region of interest" description="Disordered" evidence="1">
    <location>
        <begin position="233"/>
        <end position="259"/>
    </location>
</feature>
<dbReference type="VEuPathDB" id="FungiDB:SeMB42_g05228"/>
<name>A0A507CSX8_9FUNG</name>
<dbReference type="Proteomes" id="UP000320475">
    <property type="component" value="Unassembled WGS sequence"/>
</dbReference>
<keyword evidence="5" id="KW-1185">Reference proteome</keyword>
<feature type="signal peptide" evidence="2">
    <location>
        <begin position="1"/>
        <end position="17"/>
    </location>
</feature>
<protein>
    <submittedName>
        <fullName evidence="3">Uncharacterized protein</fullName>
    </submittedName>
</protein>
<evidence type="ECO:0000313" key="6">
    <source>
        <dbReference type="Proteomes" id="UP000320475"/>
    </source>
</evidence>
<evidence type="ECO:0000313" key="3">
    <source>
        <dbReference type="EMBL" id="TPX42215.1"/>
    </source>
</evidence>
<gene>
    <name evidence="4" type="ORF">SeLEV6574_g02754</name>
    <name evidence="3" type="ORF">SeMB42_g05228</name>
</gene>
<accession>A0A507CSX8</accession>
<dbReference type="Proteomes" id="UP000317494">
    <property type="component" value="Unassembled WGS sequence"/>
</dbReference>
<dbReference type="EMBL" id="QEAM01000081">
    <property type="protein sequence ID" value="TPX47255.1"/>
    <property type="molecule type" value="Genomic_DNA"/>
</dbReference>
<feature type="chain" id="PRO_5033463767" evidence="2">
    <location>
        <begin position="18"/>
        <end position="259"/>
    </location>
</feature>
<keyword evidence="2" id="KW-0732">Signal</keyword>
<evidence type="ECO:0000256" key="2">
    <source>
        <dbReference type="SAM" id="SignalP"/>
    </source>
</evidence>
<sequence length="259" mass="29445">MYAVAILLLSILQLAPGFPMNPNAYSYLSLAHQNSDLTEKLQRSAMEIMTAIEEFEKALSDNAPERIQRGRRKLDEYSIQEYPETFKEAEILLSKTMPLPESQRSLEMACMTYDLVKKLASAVPLYLENPNGSPVSPFIRNFIMKCDGSDFQSNFNAVVSLNSDNNPFWLIFKEYMKKLESTRMDGRYTPEDSGRGVSSASASTSSLNAASQDLRWESTPSFSHYQPYTSIAPWSTSERDRTTEQNNDDITEYRGGWQF</sequence>
<comment type="caution">
    <text evidence="3">The sequence shown here is derived from an EMBL/GenBank/DDBJ whole genome shotgun (WGS) entry which is preliminary data.</text>
</comment>
<evidence type="ECO:0000256" key="1">
    <source>
        <dbReference type="SAM" id="MobiDB-lite"/>
    </source>
</evidence>
<proteinExistence type="predicted"/>
<evidence type="ECO:0000313" key="4">
    <source>
        <dbReference type="EMBL" id="TPX47255.1"/>
    </source>
</evidence>
<dbReference type="EMBL" id="QEAN01000240">
    <property type="protein sequence ID" value="TPX42215.1"/>
    <property type="molecule type" value="Genomic_DNA"/>
</dbReference>